<dbReference type="AlphaFoldDB" id="A0A1H8L7P6"/>
<evidence type="ECO:0000313" key="4">
    <source>
        <dbReference type="Proteomes" id="UP000198657"/>
    </source>
</evidence>
<dbReference type="EMBL" id="FODN01000002">
    <property type="protein sequence ID" value="SEO00738.1"/>
    <property type="molecule type" value="Genomic_DNA"/>
</dbReference>
<dbReference type="InterPro" id="IPR032710">
    <property type="entry name" value="NTF2-like_dom_sf"/>
</dbReference>
<evidence type="ECO:0000313" key="3">
    <source>
        <dbReference type="EMBL" id="SEO00738.1"/>
    </source>
</evidence>
<dbReference type="GO" id="GO:0019380">
    <property type="term" value="P:3-phenylpropionate catabolic process"/>
    <property type="evidence" value="ECO:0007669"/>
    <property type="project" value="TreeGrafter"/>
</dbReference>
<keyword evidence="4" id="KW-1185">Reference proteome</keyword>
<dbReference type="PANTHER" id="PTHR41534">
    <property type="entry name" value="BLR3401 PROTEIN"/>
    <property type="match status" value="1"/>
</dbReference>
<organism evidence="3 4">
    <name type="scientific">Flavobacterium sinopsychrotolerans</name>
    <dbReference type="NCBI Taxonomy" id="604089"/>
    <lineage>
        <taxon>Bacteria</taxon>
        <taxon>Pseudomonadati</taxon>
        <taxon>Bacteroidota</taxon>
        <taxon>Flavobacteriia</taxon>
        <taxon>Flavobacteriales</taxon>
        <taxon>Flavobacteriaceae</taxon>
        <taxon>Flavobacterium</taxon>
    </lineage>
</organism>
<reference evidence="4" key="1">
    <citation type="submission" date="2016-10" db="EMBL/GenBank/DDBJ databases">
        <authorList>
            <person name="Varghese N."/>
            <person name="Submissions S."/>
        </authorList>
    </citation>
    <scope>NUCLEOTIDE SEQUENCE [LARGE SCALE GENOMIC DNA]</scope>
    <source>
        <strain evidence="4">CGMCC 1.8704</strain>
    </source>
</reference>
<dbReference type="NCBIfam" id="TIGR03232">
    <property type="entry name" value="benzo_1_2_benB"/>
    <property type="match status" value="1"/>
</dbReference>
<sequence length="161" mass="19564">MTNYDKIQAFVYQEARHLDDKQWDEWLQLYDEKVTFWMPSWDDEDNLTTNHETEISLIYYPNRNGLEDRVFRIRTERSSATLPDTRTSHNCTNLEILEENNDEVKIRFNWNTLSFRYNKLDQFFGVSFYTLKKVGDSFLITNKKVILKNDYIRQVLDIYHI</sequence>
<proteinExistence type="inferred from homology"/>
<evidence type="ECO:0000256" key="2">
    <source>
        <dbReference type="ARBA" id="ARBA00023002"/>
    </source>
</evidence>
<dbReference type="OrthoDB" id="7062869at2"/>
<dbReference type="Pfam" id="PF00866">
    <property type="entry name" value="Ring_hydroxyl_B"/>
    <property type="match status" value="1"/>
</dbReference>
<dbReference type="STRING" id="604089.SAMN04487942_1544"/>
<dbReference type="SUPFAM" id="SSF54427">
    <property type="entry name" value="NTF2-like"/>
    <property type="match status" value="1"/>
</dbReference>
<name>A0A1H8L7P6_9FLAO</name>
<gene>
    <name evidence="3" type="ORF">SAMN04487942_1544</name>
</gene>
<dbReference type="RefSeq" id="WP_091168616.1">
    <property type="nucleotide sequence ID" value="NZ_CBCSFM010000002.1"/>
</dbReference>
<dbReference type="PANTHER" id="PTHR41534:SF1">
    <property type="entry name" value="BLR3401 PROTEIN"/>
    <property type="match status" value="1"/>
</dbReference>
<keyword evidence="2" id="KW-0560">Oxidoreductase</keyword>
<evidence type="ECO:0000256" key="1">
    <source>
        <dbReference type="ARBA" id="ARBA00009570"/>
    </source>
</evidence>
<dbReference type="Gene3D" id="3.10.450.50">
    <property type="match status" value="1"/>
</dbReference>
<dbReference type="Proteomes" id="UP000198657">
    <property type="component" value="Unassembled WGS sequence"/>
</dbReference>
<dbReference type="CDD" id="cd00667">
    <property type="entry name" value="ring_hydroxylating_dioxygenases_beta"/>
    <property type="match status" value="1"/>
</dbReference>
<accession>A0A1H8L7P6</accession>
<dbReference type="InterPro" id="IPR000391">
    <property type="entry name" value="Rng_hydr_dOase-bsu"/>
</dbReference>
<protein>
    <submittedName>
        <fullName evidence="3">Benzoate/toluate 1,2-dioxygenase beta subunit</fullName>
    </submittedName>
</protein>
<keyword evidence="3" id="KW-0223">Dioxygenase</keyword>
<dbReference type="GO" id="GO:0051213">
    <property type="term" value="F:dioxygenase activity"/>
    <property type="evidence" value="ECO:0007669"/>
    <property type="project" value="UniProtKB-KW"/>
</dbReference>
<comment type="similarity">
    <text evidence="1">Belongs to the bacterial ring-hydroxylating dioxygenase beta subunit family.</text>
</comment>
<dbReference type="InterPro" id="IPR017641">
    <property type="entry name" value="Benzo_1-2-diOase_ssu"/>
</dbReference>